<feature type="signal peptide" evidence="10">
    <location>
        <begin position="1"/>
        <end position="19"/>
    </location>
</feature>
<dbReference type="RefSeq" id="WP_051657332.1">
    <property type="nucleotide sequence ID" value="NZ_FTNE01000014.1"/>
</dbReference>
<protein>
    <recommendedName>
        <fullName evidence="4">L-aspartate oxidase</fullName>
        <ecNumber evidence="4">1.4.3.16</ecNumber>
    </recommendedName>
</protein>
<dbReference type="Gene3D" id="3.90.700.10">
    <property type="entry name" value="Succinate dehydrogenase/fumarate reductase flavoprotein, catalytic domain"/>
    <property type="match status" value="1"/>
</dbReference>
<evidence type="ECO:0000256" key="1">
    <source>
        <dbReference type="ARBA" id="ARBA00001974"/>
    </source>
</evidence>
<dbReference type="SUPFAM" id="SSF56425">
    <property type="entry name" value="Succinate dehydrogenase/fumarate reductase flavoprotein, catalytic domain"/>
    <property type="match status" value="1"/>
</dbReference>
<keyword evidence="7" id="KW-0274">FAD</keyword>
<evidence type="ECO:0000256" key="10">
    <source>
        <dbReference type="SAM" id="SignalP"/>
    </source>
</evidence>
<accession>A0A8G2CMT8</accession>
<keyword evidence="8" id="KW-0560">Oxidoreductase</keyword>
<feature type="domain" description="FAD-dependent oxidoreductase 2 FAD-binding" evidence="11">
    <location>
        <begin position="4"/>
        <end position="354"/>
    </location>
</feature>
<dbReference type="Gene3D" id="3.50.50.60">
    <property type="entry name" value="FAD/NAD(P)-binding domain"/>
    <property type="match status" value="1"/>
</dbReference>
<comment type="cofactor">
    <cofactor evidence="1">
        <name>FAD</name>
        <dbReference type="ChEBI" id="CHEBI:57692"/>
    </cofactor>
</comment>
<evidence type="ECO:0000256" key="3">
    <source>
        <dbReference type="ARBA" id="ARBA00008562"/>
    </source>
</evidence>
<gene>
    <name evidence="13" type="ORF">SAMN05421828_11482</name>
</gene>
<dbReference type="Pfam" id="PF00890">
    <property type="entry name" value="FAD_binding_2"/>
    <property type="match status" value="1"/>
</dbReference>
<keyword evidence="5" id="KW-0285">Flavoprotein</keyword>
<keyword evidence="14" id="KW-1185">Reference proteome</keyword>
<proteinExistence type="inferred from homology"/>
<dbReference type="InterPro" id="IPR036188">
    <property type="entry name" value="FAD/NAD-bd_sf"/>
</dbReference>
<dbReference type="AlphaFoldDB" id="A0A8G2CMT8"/>
<dbReference type="SUPFAM" id="SSF51905">
    <property type="entry name" value="FAD/NAD(P)-binding domain"/>
    <property type="match status" value="1"/>
</dbReference>
<reference evidence="13 14" key="1">
    <citation type="submission" date="2017-01" db="EMBL/GenBank/DDBJ databases">
        <authorList>
            <person name="Varghese N."/>
            <person name="Submissions S."/>
        </authorList>
    </citation>
    <scope>NUCLEOTIDE SEQUENCE [LARGE SCALE GENOMIC DNA]</scope>
    <source>
        <strain evidence="13 14">ATCC 35905</strain>
    </source>
</reference>
<dbReference type="NCBIfam" id="NF005701">
    <property type="entry name" value="PRK07512.1"/>
    <property type="match status" value="1"/>
</dbReference>
<dbReference type="InterPro" id="IPR015939">
    <property type="entry name" value="Fum_Rdtase/Succ_DH_flav-like_C"/>
</dbReference>
<dbReference type="InterPro" id="IPR005288">
    <property type="entry name" value="NadB"/>
</dbReference>
<sequence>MKHIIGAGIAGLAAALAMAPEPVTLITSGTLDHGAASLWSQGGIAAAIGADDSPALHSADTIAAGDGLCDPDAVSRIIAQGPAVIEALRRLGVAFDEGLGLEAAHTRRRIVHVRDRTGLAITQALATAVRAASHVRVIERTIVRDLHAPNGVVAGLWIDRDDTPSYLPSDAVLIATGGIGALYRHSSNPAGANGSGLAGAARAGAVLRDLEFIQFHPTGLDTGLTPMPLISEAVRGEGARLIDETGARFTDELAPRDAVSRAVFHHLGLHHSVLLDATGISDFAARFPTIDAACKASGIDPAVQPIPVRPVAHYHMGGIAVDAAGRTSIGRLFAAGEAACTGLHGANRLASNSLLEAFVTGQDAGRAMTMVTAAPDHIWPRAAEPRSDDTSLVSDLVSRHLGVLRDHAGLAIMIARLLPLAGGSDAALIALMTAVCAIDRTESRGAHCRTDHAAPSAQALHSSITMRQALSRAATLIDTSIHVGRAA</sequence>
<evidence type="ECO:0000313" key="14">
    <source>
        <dbReference type="Proteomes" id="UP000186308"/>
    </source>
</evidence>
<dbReference type="Pfam" id="PF02910">
    <property type="entry name" value="Succ_DH_flav_C"/>
    <property type="match status" value="1"/>
</dbReference>
<comment type="pathway">
    <text evidence="2">Cofactor biosynthesis; NAD(+) biosynthesis; iminoaspartate from L-aspartate (oxidase route): step 1/1.</text>
</comment>
<dbReference type="OrthoDB" id="9806724at2"/>
<evidence type="ECO:0000256" key="7">
    <source>
        <dbReference type="ARBA" id="ARBA00022827"/>
    </source>
</evidence>
<dbReference type="GO" id="GO:0034628">
    <property type="term" value="P:'de novo' NAD+ biosynthetic process from L-aspartate"/>
    <property type="evidence" value="ECO:0007669"/>
    <property type="project" value="TreeGrafter"/>
</dbReference>
<dbReference type="Proteomes" id="UP000186308">
    <property type="component" value="Unassembled WGS sequence"/>
</dbReference>
<evidence type="ECO:0000256" key="5">
    <source>
        <dbReference type="ARBA" id="ARBA00022630"/>
    </source>
</evidence>
<dbReference type="InterPro" id="IPR003953">
    <property type="entry name" value="FAD-dep_OxRdtase_2_FAD-bd"/>
</dbReference>
<evidence type="ECO:0000313" key="13">
    <source>
        <dbReference type="EMBL" id="SIR05847.1"/>
    </source>
</evidence>
<evidence type="ECO:0000256" key="8">
    <source>
        <dbReference type="ARBA" id="ARBA00023002"/>
    </source>
</evidence>
<feature type="domain" description="Fumarate reductase/succinate dehydrogenase flavoprotein-like C-terminal" evidence="12">
    <location>
        <begin position="428"/>
        <end position="454"/>
    </location>
</feature>
<comment type="caution">
    <text evidence="13">The sequence shown here is derived from an EMBL/GenBank/DDBJ whole genome shotgun (WGS) entry which is preliminary data.</text>
</comment>
<dbReference type="InterPro" id="IPR037099">
    <property type="entry name" value="Fum_R/Succ_DH_flav-like_C_sf"/>
</dbReference>
<keyword evidence="6" id="KW-0662">Pyridine nucleotide biosynthesis</keyword>
<dbReference type="PANTHER" id="PTHR42716:SF2">
    <property type="entry name" value="L-ASPARTATE OXIDASE, CHLOROPLASTIC"/>
    <property type="match status" value="1"/>
</dbReference>
<evidence type="ECO:0000256" key="2">
    <source>
        <dbReference type="ARBA" id="ARBA00004950"/>
    </source>
</evidence>
<dbReference type="Gene3D" id="1.20.58.100">
    <property type="entry name" value="Fumarate reductase/succinate dehydrogenase flavoprotein-like, C-terminal domain"/>
    <property type="match status" value="1"/>
</dbReference>
<dbReference type="InterPro" id="IPR027477">
    <property type="entry name" value="Succ_DH/fumarate_Rdtase_cat_sf"/>
</dbReference>
<name>A0A8G2CMT8_ACIRU</name>
<dbReference type="GO" id="GO:0008734">
    <property type="term" value="F:L-aspartate oxidase activity"/>
    <property type="evidence" value="ECO:0007669"/>
    <property type="project" value="UniProtKB-EC"/>
</dbReference>
<dbReference type="PANTHER" id="PTHR42716">
    <property type="entry name" value="L-ASPARTATE OXIDASE"/>
    <property type="match status" value="1"/>
</dbReference>
<dbReference type="EC" id="1.4.3.16" evidence="4"/>
<comment type="catalytic activity">
    <reaction evidence="9">
        <text>L-aspartate + O2 = iminosuccinate + H2O2</text>
        <dbReference type="Rhea" id="RHEA:25876"/>
        <dbReference type="ChEBI" id="CHEBI:15379"/>
        <dbReference type="ChEBI" id="CHEBI:16240"/>
        <dbReference type="ChEBI" id="CHEBI:29991"/>
        <dbReference type="ChEBI" id="CHEBI:77875"/>
        <dbReference type="EC" id="1.4.3.16"/>
    </reaction>
    <physiologicalReaction direction="left-to-right" evidence="9">
        <dbReference type="Rhea" id="RHEA:25877"/>
    </physiologicalReaction>
</comment>
<evidence type="ECO:0000259" key="11">
    <source>
        <dbReference type="Pfam" id="PF00890"/>
    </source>
</evidence>
<organism evidence="13 14">
    <name type="scientific">Acidiphilium rubrum</name>
    <dbReference type="NCBI Taxonomy" id="526"/>
    <lineage>
        <taxon>Bacteria</taxon>
        <taxon>Pseudomonadati</taxon>
        <taxon>Pseudomonadota</taxon>
        <taxon>Alphaproteobacteria</taxon>
        <taxon>Acetobacterales</taxon>
        <taxon>Acidocellaceae</taxon>
        <taxon>Acidiphilium</taxon>
    </lineage>
</organism>
<evidence type="ECO:0000256" key="4">
    <source>
        <dbReference type="ARBA" id="ARBA00012173"/>
    </source>
</evidence>
<comment type="similarity">
    <text evidence="3">Belongs to the FAD-dependent oxidoreductase 2 family. NadB subfamily.</text>
</comment>
<evidence type="ECO:0000259" key="12">
    <source>
        <dbReference type="Pfam" id="PF02910"/>
    </source>
</evidence>
<dbReference type="UniPathway" id="UPA00253">
    <property type="reaction ID" value="UER00326"/>
</dbReference>
<dbReference type="PRINTS" id="PR00368">
    <property type="entry name" value="FADPNR"/>
</dbReference>
<feature type="chain" id="PRO_5034931510" description="L-aspartate oxidase" evidence="10">
    <location>
        <begin position="20"/>
        <end position="487"/>
    </location>
</feature>
<keyword evidence="10" id="KW-0732">Signal</keyword>
<dbReference type="EMBL" id="FTNE01000014">
    <property type="protein sequence ID" value="SIR05847.1"/>
    <property type="molecule type" value="Genomic_DNA"/>
</dbReference>
<evidence type="ECO:0000256" key="6">
    <source>
        <dbReference type="ARBA" id="ARBA00022642"/>
    </source>
</evidence>
<dbReference type="SUPFAM" id="SSF46977">
    <property type="entry name" value="Succinate dehydrogenase/fumarate reductase flavoprotein C-terminal domain"/>
    <property type="match status" value="1"/>
</dbReference>
<evidence type="ECO:0000256" key="9">
    <source>
        <dbReference type="ARBA" id="ARBA00048305"/>
    </source>
</evidence>